<dbReference type="EMBL" id="CP012673">
    <property type="protein sequence ID" value="AUX41659.1"/>
    <property type="molecule type" value="Genomic_DNA"/>
</dbReference>
<dbReference type="AlphaFoldDB" id="A0A2L0EQT4"/>
<dbReference type="Proteomes" id="UP000238348">
    <property type="component" value="Chromosome"/>
</dbReference>
<feature type="transmembrane region" description="Helical" evidence="1">
    <location>
        <begin position="79"/>
        <end position="103"/>
    </location>
</feature>
<feature type="transmembrane region" description="Helical" evidence="1">
    <location>
        <begin position="12"/>
        <end position="35"/>
    </location>
</feature>
<sequence length="145" mass="15214">MTPARAPIWIRVVIGALGAASFALGLACFVMPARLFGPDAYRTLARVPIGLLGAMAIGVALGTARALRHATVDAVRTVAVTMFGAAILVPPVVTFNIGAFGNLTSGTRAFTIVALVVAFVSVPLLLSLRVLRRMHRARDPRASRP</sequence>
<dbReference type="PROSITE" id="PS51257">
    <property type="entry name" value="PROKAR_LIPOPROTEIN"/>
    <property type="match status" value="1"/>
</dbReference>
<evidence type="ECO:0000313" key="2">
    <source>
        <dbReference type="EMBL" id="AUX41659.1"/>
    </source>
</evidence>
<evidence type="ECO:0000313" key="3">
    <source>
        <dbReference type="Proteomes" id="UP000238348"/>
    </source>
</evidence>
<dbReference type="RefSeq" id="WP_104980159.1">
    <property type="nucleotide sequence ID" value="NZ_CP012673.1"/>
</dbReference>
<reference evidence="2 3" key="1">
    <citation type="submission" date="2015-09" db="EMBL/GenBank/DDBJ databases">
        <title>Sorangium comparison.</title>
        <authorList>
            <person name="Zaburannyi N."/>
            <person name="Bunk B."/>
            <person name="Overmann J."/>
            <person name="Mueller R."/>
        </authorList>
    </citation>
    <scope>NUCLEOTIDE SEQUENCE [LARGE SCALE GENOMIC DNA]</scope>
    <source>
        <strain evidence="2 3">So ce26</strain>
    </source>
</reference>
<keyword evidence="1" id="KW-0472">Membrane</keyword>
<keyword evidence="1" id="KW-0812">Transmembrane</keyword>
<feature type="transmembrane region" description="Helical" evidence="1">
    <location>
        <begin position="109"/>
        <end position="131"/>
    </location>
</feature>
<proteinExistence type="predicted"/>
<protein>
    <submittedName>
        <fullName evidence="2">Uncharacterized protein</fullName>
    </submittedName>
</protein>
<gene>
    <name evidence="2" type="ORF">SOCE26_030810</name>
</gene>
<organism evidence="2 3">
    <name type="scientific">Sorangium cellulosum</name>
    <name type="common">Polyangium cellulosum</name>
    <dbReference type="NCBI Taxonomy" id="56"/>
    <lineage>
        <taxon>Bacteria</taxon>
        <taxon>Pseudomonadati</taxon>
        <taxon>Myxococcota</taxon>
        <taxon>Polyangia</taxon>
        <taxon>Polyangiales</taxon>
        <taxon>Polyangiaceae</taxon>
        <taxon>Sorangium</taxon>
    </lineage>
</organism>
<evidence type="ECO:0000256" key="1">
    <source>
        <dbReference type="SAM" id="Phobius"/>
    </source>
</evidence>
<dbReference type="OrthoDB" id="9847215at2"/>
<keyword evidence="1" id="KW-1133">Transmembrane helix</keyword>
<name>A0A2L0EQT4_SORCE</name>
<feature type="transmembrane region" description="Helical" evidence="1">
    <location>
        <begin position="47"/>
        <end position="67"/>
    </location>
</feature>
<accession>A0A2L0EQT4</accession>